<dbReference type="InterPro" id="IPR041118">
    <property type="entry name" value="Rx_N"/>
</dbReference>
<dbReference type="GO" id="GO:0006952">
    <property type="term" value="P:defense response"/>
    <property type="evidence" value="ECO:0007669"/>
    <property type="project" value="UniProtKB-KW"/>
</dbReference>
<evidence type="ECO:0000256" key="2">
    <source>
        <dbReference type="ARBA" id="ARBA00022741"/>
    </source>
</evidence>
<keyword evidence="6" id="KW-1185">Reference proteome</keyword>
<evidence type="ECO:0000256" key="3">
    <source>
        <dbReference type="ARBA" id="ARBA00022821"/>
    </source>
</evidence>
<dbReference type="GO" id="GO:0000166">
    <property type="term" value="F:nucleotide binding"/>
    <property type="evidence" value="ECO:0007669"/>
    <property type="project" value="UniProtKB-KW"/>
</dbReference>
<dbReference type="Gene3D" id="1.20.5.4130">
    <property type="match status" value="1"/>
</dbReference>
<reference evidence="5 6" key="1">
    <citation type="submission" date="2019-04" db="EMBL/GenBank/DDBJ databases">
        <title>An improved genome assembly and genetic linkage map for asparagus bean, Vigna unguiculata ssp. sesquipedialis.</title>
        <authorList>
            <person name="Xia Q."/>
            <person name="Zhang R."/>
            <person name="Dong Y."/>
        </authorList>
    </citation>
    <scope>NUCLEOTIDE SEQUENCE [LARGE SCALE GENOMIC DNA]</scope>
    <source>
        <tissue evidence="5">Leaf</tissue>
    </source>
</reference>
<proteinExistence type="predicted"/>
<protein>
    <submittedName>
        <fullName evidence="5">Disease resistance protein RPM1</fullName>
    </submittedName>
</protein>
<keyword evidence="1" id="KW-0677">Repeat</keyword>
<organism evidence="5 6">
    <name type="scientific">Vigna unguiculata</name>
    <name type="common">Cowpea</name>
    <dbReference type="NCBI Taxonomy" id="3917"/>
    <lineage>
        <taxon>Eukaryota</taxon>
        <taxon>Viridiplantae</taxon>
        <taxon>Streptophyta</taxon>
        <taxon>Embryophyta</taxon>
        <taxon>Tracheophyta</taxon>
        <taxon>Spermatophyta</taxon>
        <taxon>Magnoliopsida</taxon>
        <taxon>eudicotyledons</taxon>
        <taxon>Gunneridae</taxon>
        <taxon>Pentapetalae</taxon>
        <taxon>rosids</taxon>
        <taxon>fabids</taxon>
        <taxon>Fabales</taxon>
        <taxon>Fabaceae</taxon>
        <taxon>Papilionoideae</taxon>
        <taxon>50 kb inversion clade</taxon>
        <taxon>NPAAA clade</taxon>
        <taxon>indigoferoid/millettioid clade</taxon>
        <taxon>Phaseoleae</taxon>
        <taxon>Vigna</taxon>
    </lineage>
</organism>
<keyword evidence="3" id="KW-0611">Plant defense</keyword>
<dbReference type="Proteomes" id="UP000501690">
    <property type="component" value="Linkage Group LG3"/>
</dbReference>
<gene>
    <name evidence="5" type="ORF">DEO72_LG3g3478</name>
</gene>
<name>A0A4D6LKV2_VIGUN</name>
<keyword evidence="2" id="KW-0547">Nucleotide-binding</keyword>
<evidence type="ECO:0000313" key="6">
    <source>
        <dbReference type="Proteomes" id="UP000501690"/>
    </source>
</evidence>
<dbReference type="AlphaFoldDB" id="A0A4D6LKV2"/>
<dbReference type="Pfam" id="PF18052">
    <property type="entry name" value="Rx_N"/>
    <property type="match status" value="1"/>
</dbReference>
<evidence type="ECO:0000313" key="5">
    <source>
        <dbReference type="EMBL" id="QCD88926.1"/>
    </source>
</evidence>
<sequence>MAESVVSFVLDHLSQLVAREANLLHGVEDRVQSLQYELQMIKELLSSTRSKKGTEHTVLNQIRDVSHLAQDVIDTS</sequence>
<feature type="domain" description="Disease resistance N-terminal" evidence="4">
    <location>
        <begin position="5"/>
        <end position="75"/>
    </location>
</feature>
<evidence type="ECO:0000256" key="1">
    <source>
        <dbReference type="ARBA" id="ARBA00022737"/>
    </source>
</evidence>
<evidence type="ECO:0000259" key="4">
    <source>
        <dbReference type="Pfam" id="PF18052"/>
    </source>
</evidence>
<dbReference type="EMBL" id="CP039347">
    <property type="protein sequence ID" value="QCD88926.1"/>
    <property type="molecule type" value="Genomic_DNA"/>
</dbReference>
<accession>A0A4D6LKV2</accession>